<accession>A0A1D2VQC1</accession>
<keyword evidence="2" id="KW-1185">Reference proteome</keyword>
<evidence type="ECO:0000313" key="2">
    <source>
        <dbReference type="Proteomes" id="UP000095038"/>
    </source>
</evidence>
<dbReference type="EMBL" id="KV454475">
    <property type="protein sequence ID" value="ODV63755.1"/>
    <property type="molecule type" value="Genomic_DNA"/>
</dbReference>
<dbReference type="Proteomes" id="UP000095038">
    <property type="component" value="Unassembled WGS sequence"/>
</dbReference>
<gene>
    <name evidence="1" type="ORF">ASCRUDRAFT_5694</name>
</gene>
<dbReference type="AlphaFoldDB" id="A0A1D2VQC1"/>
<name>A0A1D2VQC1_9ASCO</name>
<protein>
    <submittedName>
        <fullName evidence="1">Uncharacterized protein</fullName>
    </submittedName>
</protein>
<dbReference type="RefSeq" id="XP_020050062.1">
    <property type="nucleotide sequence ID" value="XM_020191193.1"/>
</dbReference>
<organism evidence="1 2">
    <name type="scientific">Ascoidea rubescens DSM 1968</name>
    <dbReference type="NCBI Taxonomy" id="1344418"/>
    <lineage>
        <taxon>Eukaryota</taxon>
        <taxon>Fungi</taxon>
        <taxon>Dikarya</taxon>
        <taxon>Ascomycota</taxon>
        <taxon>Saccharomycotina</taxon>
        <taxon>Saccharomycetes</taxon>
        <taxon>Ascoideaceae</taxon>
        <taxon>Ascoidea</taxon>
    </lineage>
</organism>
<proteinExistence type="predicted"/>
<evidence type="ECO:0000313" key="1">
    <source>
        <dbReference type="EMBL" id="ODV63755.1"/>
    </source>
</evidence>
<sequence length="53" mass="5978">MPFDAADESRYHLIFVPDLPKYLGAAPMLSNNNDQLTDLKLNDKLKNGVDDNE</sequence>
<reference evidence="2" key="1">
    <citation type="submission" date="2016-05" db="EMBL/GenBank/DDBJ databases">
        <title>Comparative genomics of biotechnologically important yeasts.</title>
        <authorList>
            <consortium name="DOE Joint Genome Institute"/>
            <person name="Riley R."/>
            <person name="Haridas S."/>
            <person name="Wolfe K.H."/>
            <person name="Lopes M.R."/>
            <person name="Hittinger C.T."/>
            <person name="Goker M."/>
            <person name="Salamov A."/>
            <person name="Wisecaver J."/>
            <person name="Long T.M."/>
            <person name="Aerts A.L."/>
            <person name="Barry K."/>
            <person name="Choi C."/>
            <person name="Clum A."/>
            <person name="Coughlan A.Y."/>
            <person name="Deshpande S."/>
            <person name="Douglass A.P."/>
            <person name="Hanson S.J."/>
            <person name="Klenk H.-P."/>
            <person name="Labutti K."/>
            <person name="Lapidus A."/>
            <person name="Lindquist E."/>
            <person name="Lipzen A."/>
            <person name="Meier-Kolthoff J.P."/>
            <person name="Ohm R.A."/>
            <person name="Otillar R.P."/>
            <person name="Pangilinan J."/>
            <person name="Peng Y."/>
            <person name="Rokas A."/>
            <person name="Rosa C.A."/>
            <person name="Scheuner C."/>
            <person name="Sibirny A.A."/>
            <person name="Slot J.C."/>
            <person name="Stielow J.B."/>
            <person name="Sun H."/>
            <person name="Kurtzman C.P."/>
            <person name="Blackwell M."/>
            <person name="Grigoriev I.V."/>
            <person name="Jeffries T.W."/>
        </authorList>
    </citation>
    <scope>NUCLEOTIDE SEQUENCE [LARGE SCALE GENOMIC DNA]</scope>
    <source>
        <strain evidence="2">DSM 1968</strain>
    </source>
</reference>
<dbReference type="GeneID" id="30964829"/>
<dbReference type="InParanoid" id="A0A1D2VQC1"/>